<dbReference type="InterPro" id="IPR029021">
    <property type="entry name" value="Prot-tyrosine_phosphatase-like"/>
</dbReference>
<organism evidence="2 3">
    <name type="scientific">Goodea atripinnis</name>
    <dbReference type="NCBI Taxonomy" id="208336"/>
    <lineage>
        <taxon>Eukaryota</taxon>
        <taxon>Metazoa</taxon>
        <taxon>Chordata</taxon>
        <taxon>Craniata</taxon>
        <taxon>Vertebrata</taxon>
        <taxon>Euteleostomi</taxon>
        <taxon>Actinopterygii</taxon>
        <taxon>Neopterygii</taxon>
        <taxon>Teleostei</taxon>
        <taxon>Neoteleostei</taxon>
        <taxon>Acanthomorphata</taxon>
        <taxon>Ovalentaria</taxon>
        <taxon>Atherinomorphae</taxon>
        <taxon>Cyprinodontiformes</taxon>
        <taxon>Goodeidae</taxon>
        <taxon>Goodea</taxon>
    </lineage>
</organism>
<protein>
    <recommendedName>
        <fullName evidence="1">Tyrosine-protein phosphatase domain-containing protein</fullName>
    </recommendedName>
</protein>
<evidence type="ECO:0000259" key="1">
    <source>
        <dbReference type="PROSITE" id="PS50055"/>
    </source>
</evidence>
<dbReference type="PROSITE" id="PS50055">
    <property type="entry name" value="TYR_PHOSPHATASE_PTP"/>
    <property type="match status" value="1"/>
</dbReference>
<accession>A0ABV0NRJ7</accession>
<name>A0ABV0NRJ7_9TELE</name>
<comment type="caution">
    <text evidence="2">The sequence shown here is derived from an EMBL/GenBank/DDBJ whole genome shotgun (WGS) entry which is preliminary data.</text>
</comment>
<evidence type="ECO:0000313" key="2">
    <source>
        <dbReference type="EMBL" id="MEQ2174010.1"/>
    </source>
</evidence>
<gene>
    <name evidence="2" type="ORF">GOODEAATRI_003416</name>
</gene>
<keyword evidence="3" id="KW-1185">Reference proteome</keyword>
<reference evidence="2 3" key="1">
    <citation type="submission" date="2021-06" db="EMBL/GenBank/DDBJ databases">
        <authorList>
            <person name="Palmer J.M."/>
        </authorList>
    </citation>
    <scope>NUCLEOTIDE SEQUENCE [LARGE SCALE GENOMIC DNA]</scope>
    <source>
        <strain evidence="2 3">GA_2019</strain>
        <tissue evidence="2">Muscle</tissue>
    </source>
</reference>
<dbReference type="Pfam" id="PF00102">
    <property type="entry name" value="Y_phosphatase"/>
    <property type="match status" value="1"/>
</dbReference>
<feature type="domain" description="Tyrosine-protein phosphatase" evidence="1">
    <location>
        <begin position="1"/>
        <end position="53"/>
    </location>
</feature>
<evidence type="ECO:0000313" key="3">
    <source>
        <dbReference type="Proteomes" id="UP001476798"/>
    </source>
</evidence>
<dbReference type="SMART" id="SM00404">
    <property type="entry name" value="PTPc_motif"/>
    <property type="match status" value="1"/>
</dbReference>
<dbReference type="InterPro" id="IPR003595">
    <property type="entry name" value="Tyr_Pase_cat"/>
</dbReference>
<sequence length="151" mass="17662">MLRHFHYTVWPDHGVPESTQSLIQFVRTVRDYVDRSPSTGATVVHCRWDADQTCRVKTDDKSVLFWIVNRYAFLYQCVRDVLRARKHRSEQENPLYPIYENFNPEYCRGESAGSPALKPAVQDRMGVPFCQKHAVLKPPECFRSVSSTRRQ</sequence>
<dbReference type="InterPro" id="IPR050713">
    <property type="entry name" value="RTP_Phos/Ushers"/>
</dbReference>
<dbReference type="InterPro" id="IPR000242">
    <property type="entry name" value="PTP_cat"/>
</dbReference>
<dbReference type="EMBL" id="JAHRIO010050107">
    <property type="protein sequence ID" value="MEQ2174010.1"/>
    <property type="molecule type" value="Genomic_DNA"/>
</dbReference>
<dbReference type="PANTHER" id="PTHR46957">
    <property type="entry name" value="CYTOKINE RECEPTOR"/>
    <property type="match status" value="1"/>
</dbReference>
<dbReference type="Gene3D" id="3.90.190.10">
    <property type="entry name" value="Protein tyrosine phosphatase superfamily"/>
    <property type="match status" value="1"/>
</dbReference>
<dbReference type="Proteomes" id="UP001476798">
    <property type="component" value="Unassembled WGS sequence"/>
</dbReference>
<dbReference type="SUPFAM" id="SSF52799">
    <property type="entry name" value="(Phosphotyrosine protein) phosphatases II"/>
    <property type="match status" value="1"/>
</dbReference>
<dbReference type="PANTHER" id="PTHR46957:SF2">
    <property type="entry name" value="RECEPTOR-TYPE TYROSINE-PROTEIN PHOSPHATASE BETA"/>
    <property type="match status" value="1"/>
</dbReference>
<proteinExistence type="predicted"/>